<accession>A0A8X6LLF6</accession>
<dbReference type="AlphaFoldDB" id="A0A8X6LLF6"/>
<keyword evidence="2" id="KW-1185">Reference proteome</keyword>
<sequence>MPPKSVPFKLFRVTHICHAIAILVLLKKERVCKPLVPEEIAEMIVEARHVQPFNVVMIKEEDFYDISAQCDTFLNTSPIKISTPSWTKISRANLPIIQVKTAFSQ</sequence>
<dbReference type="Proteomes" id="UP000887116">
    <property type="component" value="Unassembled WGS sequence"/>
</dbReference>
<evidence type="ECO:0000313" key="2">
    <source>
        <dbReference type="Proteomes" id="UP000887116"/>
    </source>
</evidence>
<dbReference type="OrthoDB" id="6753340at2759"/>
<reference evidence="1" key="1">
    <citation type="submission" date="2020-07" db="EMBL/GenBank/DDBJ databases">
        <title>Multicomponent nature underlies the extraordinary mechanical properties of spider dragline silk.</title>
        <authorList>
            <person name="Kono N."/>
            <person name="Nakamura H."/>
            <person name="Mori M."/>
            <person name="Yoshida Y."/>
            <person name="Ohtoshi R."/>
            <person name="Malay A.D."/>
            <person name="Moran D.A.P."/>
            <person name="Tomita M."/>
            <person name="Numata K."/>
            <person name="Arakawa K."/>
        </authorList>
    </citation>
    <scope>NUCLEOTIDE SEQUENCE</scope>
</reference>
<gene>
    <name evidence="1" type="ORF">TNCT_469831</name>
</gene>
<protein>
    <submittedName>
        <fullName evidence="1">Uncharacterized protein</fullName>
    </submittedName>
</protein>
<name>A0A8X6LLF6_TRICU</name>
<evidence type="ECO:0000313" key="1">
    <source>
        <dbReference type="EMBL" id="GFR12697.1"/>
    </source>
</evidence>
<proteinExistence type="predicted"/>
<organism evidence="1 2">
    <name type="scientific">Trichonephila clavata</name>
    <name type="common">Joro spider</name>
    <name type="synonym">Nephila clavata</name>
    <dbReference type="NCBI Taxonomy" id="2740835"/>
    <lineage>
        <taxon>Eukaryota</taxon>
        <taxon>Metazoa</taxon>
        <taxon>Ecdysozoa</taxon>
        <taxon>Arthropoda</taxon>
        <taxon>Chelicerata</taxon>
        <taxon>Arachnida</taxon>
        <taxon>Araneae</taxon>
        <taxon>Araneomorphae</taxon>
        <taxon>Entelegynae</taxon>
        <taxon>Araneoidea</taxon>
        <taxon>Nephilidae</taxon>
        <taxon>Trichonephila</taxon>
    </lineage>
</organism>
<dbReference type="EMBL" id="BMAO01017007">
    <property type="protein sequence ID" value="GFR12697.1"/>
    <property type="molecule type" value="Genomic_DNA"/>
</dbReference>
<comment type="caution">
    <text evidence="1">The sequence shown here is derived from an EMBL/GenBank/DDBJ whole genome shotgun (WGS) entry which is preliminary data.</text>
</comment>